<reference evidence="5 6" key="1">
    <citation type="submission" date="2016-10" db="EMBL/GenBank/DDBJ databases">
        <authorList>
            <person name="de Groot N.N."/>
        </authorList>
    </citation>
    <scope>NUCLEOTIDE SEQUENCE [LARGE SCALE GENOMIC DNA]</scope>
    <source>
        <strain evidence="5 6">DSM 20678</strain>
    </source>
</reference>
<dbReference type="InterPro" id="IPR032525">
    <property type="entry name" value="Peptidase_U32_C"/>
</dbReference>
<dbReference type="InterPro" id="IPR051454">
    <property type="entry name" value="RNA/ubiquinone_mod_enzymes"/>
</dbReference>
<organism evidence="5 6">
    <name type="scientific">Caldicoprobacter faecalis</name>
    <dbReference type="NCBI Taxonomy" id="937334"/>
    <lineage>
        <taxon>Bacteria</taxon>
        <taxon>Bacillati</taxon>
        <taxon>Bacillota</taxon>
        <taxon>Clostridia</taxon>
        <taxon>Caldicoprobacterales</taxon>
        <taxon>Caldicoprobacteraceae</taxon>
        <taxon>Caldicoprobacter</taxon>
    </lineage>
</organism>
<evidence type="ECO:0000256" key="2">
    <source>
        <dbReference type="ARBA" id="ARBA00022801"/>
    </source>
</evidence>
<dbReference type="Pfam" id="PF16325">
    <property type="entry name" value="Peptidase_U32_C"/>
    <property type="match status" value="1"/>
</dbReference>
<keyword evidence="1 5" id="KW-0645">Protease</keyword>
<dbReference type="InterPro" id="IPR011060">
    <property type="entry name" value="RibuloseP-bd_barrel"/>
</dbReference>
<dbReference type="SUPFAM" id="SSF51366">
    <property type="entry name" value="Ribulose-phoshate binding barrel"/>
    <property type="match status" value="1"/>
</dbReference>
<dbReference type="EMBL" id="FOXR01000006">
    <property type="protein sequence ID" value="SFP90384.1"/>
    <property type="molecule type" value="Genomic_DNA"/>
</dbReference>
<dbReference type="AlphaFoldDB" id="A0A1I5U539"/>
<dbReference type="InterPro" id="IPR001539">
    <property type="entry name" value="Peptidase_U32"/>
</dbReference>
<feature type="domain" description="Peptidase family U32 C-terminal" evidence="4">
    <location>
        <begin position="360"/>
        <end position="442"/>
    </location>
</feature>
<sequence length="450" mass="52190">MLLFEKLCIKMGFLFSVEQEPIEIVHKNLSFHERMGAKMKIPELLAPAGDLERLKIAVAYGADAVYIGGKRFSLRAFADNFEWDEIREGVEYAHRYGRRVYVTLNIFAHNEDLNGVDDYIRFLADVGVDAVIVSDPGILSIVKDVAPDMEIHLSTQANTTNWRSAVFWHRQGVKRIIMARELSLDEIKEIRDKTPDTLELEVFVHGAMCISYSGRCLLSNYLAGRDSNRGACAHPCRWKYYLVEEKRPGEYLPVMEDERGTYILNSKDLCMLGHIRELIDIGVDGFKIEGRMKSSYYVAVTVKAYRQELDEYKRDPEGYRFDPRVLEEVKKASHRPFTTGFYFGNPQSDAQEYSSSQYIREYDFIGLVLDYDEQRSMALVEQRNPFKKGDKAEILRPHGDLLNYTIDQIFDIDGQLIDSAPHPQQKVYIPMPYRLERYSMLRRKREHKEA</sequence>
<proteinExistence type="inferred from homology"/>
<dbReference type="GO" id="GO:0008233">
    <property type="term" value="F:peptidase activity"/>
    <property type="evidence" value="ECO:0007669"/>
    <property type="project" value="UniProtKB-KW"/>
</dbReference>
<dbReference type="PROSITE" id="PS01276">
    <property type="entry name" value="PEPTIDASE_U32"/>
    <property type="match status" value="1"/>
</dbReference>
<dbReference type="PANTHER" id="PTHR30217">
    <property type="entry name" value="PEPTIDASE U32 FAMILY"/>
    <property type="match status" value="1"/>
</dbReference>
<dbReference type="Proteomes" id="UP000198577">
    <property type="component" value="Unassembled WGS sequence"/>
</dbReference>
<evidence type="ECO:0000256" key="3">
    <source>
        <dbReference type="ARBA" id="ARBA00038374"/>
    </source>
</evidence>
<gene>
    <name evidence="5" type="ORF">SAMN05444406_10636</name>
</gene>
<dbReference type="PANTHER" id="PTHR30217:SF6">
    <property type="entry name" value="TRNA HYDROXYLATION PROTEIN P"/>
    <property type="match status" value="1"/>
</dbReference>
<accession>A0A1I5U539</accession>
<evidence type="ECO:0000313" key="6">
    <source>
        <dbReference type="Proteomes" id="UP000198577"/>
    </source>
</evidence>
<comment type="similarity">
    <text evidence="3">Belongs to the peptidase U32 family.</text>
</comment>
<protein>
    <submittedName>
        <fullName evidence="5">Putative protease</fullName>
    </submittedName>
</protein>
<evidence type="ECO:0000259" key="4">
    <source>
        <dbReference type="Pfam" id="PF16325"/>
    </source>
</evidence>
<dbReference type="Pfam" id="PF01136">
    <property type="entry name" value="Peptidase_U32"/>
    <property type="match status" value="1"/>
</dbReference>
<name>A0A1I5U539_9FIRM</name>
<evidence type="ECO:0000256" key="1">
    <source>
        <dbReference type="ARBA" id="ARBA00022670"/>
    </source>
</evidence>
<dbReference type="STRING" id="937334.SAMN05444406_10636"/>
<keyword evidence="6" id="KW-1185">Reference proteome</keyword>
<dbReference type="Gene3D" id="2.40.30.10">
    <property type="entry name" value="Translation factors"/>
    <property type="match status" value="1"/>
</dbReference>
<keyword evidence="2" id="KW-0378">Hydrolase</keyword>
<dbReference type="GO" id="GO:0006508">
    <property type="term" value="P:proteolysis"/>
    <property type="evidence" value="ECO:0007669"/>
    <property type="project" value="UniProtKB-KW"/>
</dbReference>
<evidence type="ECO:0000313" key="5">
    <source>
        <dbReference type="EMBL" id="SFP90384.1"/>
    </source>
</evidence>